<dbReference type="EMBL" id="BAAFJT010000005">
    <property type="protein sequence ID" value="GAB0189581.1"/>
    <property type="molecule type" value="Genomic_DNA"/>
</dbReference>
<evidence type="ECO:0000313" key="2">
    <source>
        <dbReference type="EMBL" id="GAB0189581.1"/>
    </source>
</evidence>
<dbReference type="AlphaFoldDB" id="A0ABC9WVY6"/>
<comment type="caution">
    <text evidence="2">The sequence shown here is derived from an EMBL/GenBank/DDBJ whole genome shotgun (WGS) entry which is preliminary data.</text>
</comment>
<protein>
    <submittedName>
        <fullName evidence="2">Uncharacterized protein</fullName>
    </submittedName>
</protein>
<proteinExistence type="predicted"/>
<feature type="region of interest" description="Disordered" evidence="1">
    <location>
        <begin position="41"/>
        <end position="60"/>
    </location>
</feature>
<evidence type="ECO:0000313" key="3">
    <source>
        <dbReference type="Proteomes" id="UP001623348"/>
    </source>
</evidence>
<reference evidence="2 3" key="1">
    <citation type="submission" date="2024-06" db="EMBL/GenBank/DDBJ databases">
        <title>The draft genome of Grus japonensis, version 3.</title>
        <authorList>
            <person name="Nabeshima K."/>
            <person name="Suzuki S."/>
            <person name="Onuma M."/>
        </authorList>
    </citation>
    <scope>NUCLEOTIDE SEQUENCE [LARGE SCALE GENOMIC DNA]</scope>
    <source>
        <strain evidence="2 3">451A</strain>
    </source>
</reference>
<name>A0ABC9WVY6_GRUJA</name>
<accession>A0ABC9WVY6</accession>
<dbReference type="Proteomes" id="UP001623348">
    <property type="component" value="Unassembled WGS sequence"/>
</dbReference>
<sequence length="87" mass="8959">MLFPAAKSFPEAWPGNQAVQDPPDRCDSLLLARAAAEEAAEEAALTQQRGARDSGASGGLPSLDLAPAGACGCPAARERAPDWTLIL</sequence>
<gene>
    <name evidence="2" type="ORF">GRJ2_001423400</name>
</gene>
<organism evidence="2 3">
    <name type="scientific">Grus japonensis</name>
    <name type="common">Japanese crane</name>
    <name type="synonym">Red-crowned crane</name>
    <dbReference type="NCBI Taxonomy" id="30415"/>
    <lineage>
        <taxon>Eukaryota</taxon>
        <taxon>Metazoa</taxon>
        <taxon>Chordata</taxon>
        <taxon>Craniata</taxon>
        <taxon>Vertebrata</taxon>
        <taxon>Euteleostomi</taxon>
        <taxon>Archelosauria</taxon>
        <taxon>Archosauria</taxon>
        <taxon>Dinosauria</taxon>
        <taxon>Saurischia</taxon>
        <taxon>Theropoda</taxon>
        <taxon>Coelurosauria</taxon>
        <taxon>Aves</taxon>
        <taxon>Neognathae</taxon>
        <taxon>Neoaves</taxon>
        <taxon>Gruiformes</taxon>
        <taxon>Gruidae</taxon>
        <taxon>Grus</taxon>
    </lineage>
</organism>
<keyword evidence="3" id="KW-1185">Reference proteome</keyword>
<evidence type="ECO:0000256" key="1">
    <source>
        <dbReference type="SAM" id="MobiDB-lite"/>
    </source>
</evidence>
<feature type="region of interest" description="Disordered" evidence="1">
    <location>
        <begin position="1"/>
        <end position="24"/>
    </location>
</feature>